<dbReference type="GO" id="GO:0005737">
    <property type="term" value="C:cytoplasm"/>
    <property type="evidence" value="ECO:0007669"/>
    <property type="project" value="TreeGrafter"/>
</dbReference>
<feature type="compositionally biased region" description="Low complexity" evidence="2">
    <location>
        <begin position="334"/>
        <end position="347"/>
    </location>
</feature>
<evidence type="ECO:0000313" key="5">
    <source>
        <dbReference type="Proteomes" id="UP000214365"/>
    </source>
</evidence>
<keyword evidence="5" id="KW-1185">Reference proteome</keyword>
<dbReference type="PANTHER" id="PTHR10343:SF81">
    <property type="entry name" value="CRUCIFORM DNA-RECOGNIZING PROTEIN 1-RELATED"/>
    <property type="match status" value="1"/>
</dbReference>
<feature type="compositionally biased region" description="Basic and acidic residues" evidence="2">
    <location>
        <begin position="349"/>
        <end position="358"/>
    </location>
</feature>
<evidence type="ECO:0000313" key="4">
    <source>
        <dbReference type="EMBL" id="OKL58756.1"/>
    </source>
</evidence>
<dbReference type="OrthoDB" id="5873279at2759"/>
<reference evidence="4 5" key="1">
    <citation type="submission" date="2015-06" db="EMBL/GenBank/DDBJ databases">
        <title>Talaromyces atroroseus IBT 11181 draft genome.</title>
        <authorList>
            <person name="Rasmussen K.B."/>
            <person name="Rasmussen S."/>
            <person name="Petersen B."/>
            <person name="Sicheritz-Ponten T."/>
            <person name="Mortensen U.H."/>
            <person name="Thrane U."/>
        </authorList>
    </citation>
    <scope>NUCLEOTIDE SEQUENCE [LARGE SCALE GENOMIC DNA]</scope>
    <source>
        <strain evidence="4 5">IBT 11181</strain>
    </source>
</reference>
<dbReference type="Proteomes" id="UP000214365">
    <property type="component" value="Unassembled WGS sequence"/>
</dbReference>
<organism evidence="4 5">
    <name type="scientific">Talaromyces atroroseus</name>
    <dbReference type="NCBI Taxonomy" id="1441469"/>
    <lineage>
        <taxon>Eukaryota</taxon>
        <taxon>Fungi</taxon>
        <taxon>Dikarya</taxon>
        <taxon>Ascomycota</taxon>
        <taxon>Pezizomycotina</taxon>
        <taxon>Eurotiomycetes</taxon>
        <taxon>Eurotiomycetidae</taxon>
        <taxon>Eurotiales</taxon>
        <taxon>Trichocomaceae</taxon>
        <taxon>Talaromyces</taxon>
        <taxon>Talaromyces sect. Trachyspermi</taxon>
    </lineage>
</organism>
<feature type="region of interest" description="Disordered" evidence="2">
    <location>
        <begin position="235"/>
        <end position="268"/>
    </location>
</feature>
<dbReference type="GO" id="GO:0007165">
    <property type="term" value="P:signal transduction"/>
    <property type="evidence" value="ECO:0007669"/>
    <property type="project" value="TreeGrafter"/>
</dbReference>
<feature type="compositionally biased region" description="Low complexity" evidence="2">
    <location>
        <begin position="428"/>
        <end position="450"/>
    </location>
</feature>
<gene>
    <name evidence="4" type="ORF">UA08_05582</name>
</gene>
<feature type="domain" description="AMP-activated protein kinase glycogen-binding" evidence="3">
    <location>
        <begin position="32"/>
        <end position="102"/>
    </location>
</feature>
<dbReference type="InterPro" id="IPR013783">
    <property type="entry name" value="Ig-like_fold"/>
</dbReference>
<feature type="region of interest" description="Disordered" evidence="2">
    <location>
        <begin position="283"/>
        <end position="316"/>
    </location>
</feature>
<evidence type="ECO:0000256" key="1">
    <source>
        <dbReference type="ARBA" id="ARBA00038216"/>
    </source>
</evidence>
<dbReference type="CDD" id="cd02859">
    <property type="entry name" value="E_set_AMPKbeta_like_N"/>
    <property type="match status" value="1"/>
</dbReference>
<comment type="similarity">
    <text evidence="1">Belongs to the CRP1/MDG1 family.</text>
</comment>
<name>A0A225AUV0_TALAT</name>
<protein>
    <recommendedName>
        <fullName evidence="3">AMP-activated protein kinase glycogen-binding domain-containing protein</fullName>
    </recommendedName>
</protein>
<dbReference type="STRING" id="1441469.A0A225AUV0"/>
<proteinExistence type="inferred from homology"/>
<dbReference type="InterPro" id="IPR014756">
    <property type="entry name" value="Ig_E-set"/>
</dbReference>
<dbReference type="GO" id="GO:0019901">
    <property type="term" value="F:protein kinase binding"/>
    <property type="evidence" value="ECO:0007669"/>
    <property type="project" value="TreeGrafter"/>
</dbReference>
<dbReference type="PANTHER" id="PTHR10343">
    <property type="entry name" value="5'-AMP-ACTIVATED PROTEIN KINASE , BETA SUBUNIT"/>
    <property type="match status" value="1"/>
</dbReference>
<sequence length="490" mass="51252">MRSFTFRWYGFPLPPSTLAISTNGHTSSCRPGEANEVFVSGTFDDWGKTIQLEKRGDVFEKEVQLPSTNEKIQYKFVVDGIWLTDSDARQENDGNNNINNVLLPEDLTAAPNTDKPEFLSLAGGNTAAAVMAGVTPESTTAQLAGGVAKETKDSVPGGFPETPNELSVNPIPATNGIGNPVKLNPGDPLPDPSTLHSNTVESTVRTDKEAYEADASNPVIPNKEDFKTADALEVPPQGAGLVPESSLPQNPPQTTEPGFTIQSAHPTSTTAALAAQVPLESQKGAGAANDVPEVVQQSLSKAHETPEAAANAEAVEEKVNVEKELQDKVAVTDGPAAVPAPEVPGVVKDSLEQAHQDPEAAASKAVVGEKKEVEQELQQKVPTTDKAGEPAPTTTAATTSTAPVAATTDNKPIESAAVSPQSKPPPTTAAQEPATTTQTQPTVTTGVAAGQSTAESKPVGGATQDIAKEKEKKKKNRASGFFQKLKEKLK</sequence>
<accession>A0A225AUV0</accession>
<comment type="caution">
    <text evidence="4">The sequence shown here is derived from an EMBL/GenBank/DDBJ whole genome shotgun (WGS) entry which is preliminary data.</text>
</comment>
<dbReference type="InterPro" id="IPR032640">
    <property type="entry name" value="AMPK1_CBM"/>
</dbReference>
<feature type="compositionally biased region" description="Low complexity" evidence="2">
    <location>
        <begin position="390"/>
        <end position="408"/>
    </location>
</feature>
<feature type="compositionally biased region" description="Polar residues" evidence="2">
    <location>
        <begin position="246"/>
        <end position="268"/>
    </location>
</feature>
<dbReference type="Gene3D" id="2.60.40.10">
    <property type="entry name" value="Immunoglobulins"/>
    <property type="match status" value="1"/>
</dbReference>
<dbReference type="EMBL" id="LFMY01000008">
    <property type="protein sequence ID" value="OKL58756.1"/>
    <property type="molecule type" value="Genomic_DNA"/>
</dbReference>
<dbReference type="GO" id="GO:0031588">
    <property type="term" value="C:nucleotide-activated protein kinase complex"/>
    <property type="evidence" value="ECO:0007669"/>
    <property type="project" value="TreeGrafter"/>
</dbReference>
<dbReference type="GO" id="GO:0005634">
    <property type="term" value="C:nucleus"/>
    <property type="evidence" value="ECO:0007669"/>
    <property type="project" value="TreeGrafter"/>
</dbReference>
<dbReference type="SUPFAM" id="SSF81296">
    <property type="entry name" value="E set domains"/>
    <property type="match status" value="1"/>
</dbReference>
<dbReference type="Pfam" id="PF16561">
    <property type="entry name" value="AMPK1_CBM"/>
    <property type="match status" value="1"/>
</dbReference>
<dbReference type="GeneID" id="31005338"/>
<dbReference type="InterPro" id="IPR050827">
    <property type="entry name" value="CRP1_MDG1_kinase"/>
</dbReference>
<dbReference type="AlphaFoldDB" id="A0A225AUV0"/>
<feature type="region of interest" description="Disordered" evidence="2">
    <location>
        <begin position="151"/>
        <end position="194"/>
    </location>
</feature>
<evidence type="ECO:0000256" key="2">
    <source>
        <dbReference type="SAM" id="MobiDB-lite"/>
    </source>
</evidence>
<evidence type="ECO:0000259" key="3">
    <source>
        <dbReference type="Pfam" id="PF16561"/>
    </source>
</evidence>
<dbReference type="RefSeq" id="XP_020118877.1">
    <property type="nucleotide sequence ID" value="XM_020267868.1"/>
</dbReference>
<feature type="region of interest" description="Disordered" evidence="2">
    <location>
        <begin position="330"/>
        <end position="490"/>
    </location>
</feature>